<feature type="domain" description="EGF-like" evidence="6">
    <location>
        <begin position="2076"/>
        <end position="2087"/>
    </location>
</feature>
<keyword evidence="1 5" id="KW-0732">Signal</keyword>
<sequence length="2154" mass="228440">MGLLVVPSILLVGWSALWAPPSFAADVCTDPRQTCDLNTACALDPTQLPTGMKSFCDLATTVSPCKQCTASGQNCFNAPECQDSMFLCNYLTAAQKAALPSHHPCLNVPCQLNTNSPACSSNVYEFCCVPGAPNCTNTAPSGCTPSGCSSFMTGTSATVEYAKVPCPFGDSAYTCTHPECNNTFIFQDIVNTFAANQGCSSDQCISKYIPSVCQRGASVTNTLSANKLACTNRLVSFCTANPTDHGCRALCPYSCTSQPHCPCRNDACAAVYKAPLCVRNTGVCATFRASFKAEMFRQRFFQPKSGNLAYAKNNAGPPTSPFVWSQALVDAKASCNSVVPNLGDDIAACVQTSFAFCNANPWQTGCQTDLSTCGDGYVSWFESCDEGNETASGGCDAMCRTAPRWECYQQGTQCKRCIHATGYKVDGANPTSMCPFCYNLLKDLTSPCASASFNSVSTTPAAALASDNYVARYCAAIAANATLRDPGCDAYVNQTQANTVSTVASSCEYSIRNVSINIPQLYSLKFAIFTCRFVDPMGLKPDTTPKYLFLNPLDALSSTTKAQLTAKASAALYTLYGNRPSKLYSLRDLRLSDYFPYTDPNVLVNGDLLPMPSPLGRLAFFPNGTSISYDCRTFPYNVGLIALPPTKNPLQWAVKATLMRLKFMAVNTDDASISDFASLFPDVLDADTSPVDGTLQFAHLVGRSVQDVSTGAITDFPTMVCAGSNCLNAEESIKKGLGRIHLRSQLFDNSCADSDIACKYPVDKCRYVPLKPKSLALDANIIRATSKNVVASMNKIANAATNEAAMQGFLDVAMAAATEVFSDTESLFWAAVSTGSQPKVLKSVANYCGVRKYLTNSSLNPAWLSSPCCNSALADFMCCLPKDVPNGSINVISGIQKDVIAANCPLNADSMLSFLNGAYVGLTGVQTAVNSLNALAMKNNAWETVEALQFECHASLINASSTACQSDDDCTACQYSQCRIDPATMVGKCTVPWNKMIECTVDCLASSLDPLVLRYLQDDWNLTSANTTADLTKAFTKYTADMGCTGPMANSLDVGKTTSKYVCNSTCELAKMCEDKDYQFYLRRALNNPLLDFGVTATCTSNGGRRVCSGYDANGNCQQYRCTFDIVQSGCKDESQCIAQCQLPLTPGGCKVSQGRWYVDATGVGRCCPPDAYFYDGNSTIPPVCTYQLPNAPALPYQLRDPLCCAANNGTWFMVDDSTGSCCFGRIITIQNSGVSQLACQTKIDGWDVSSCLATCATSFGTSCTACQTTSARTDCCSIQTTSANATACLAKKACNNYLLSSANCNDPTPFCAKCTGKNCVSVTQPPTCLIDASTASACTSLGGTWNAATKQCAALTGNNIAAADCLRTDLCPSATNFTAFYTVVPLYPRRTTRCLRGCYLPSVARSTCLANSQYMWDSTHGNGAGICVGRRNIITTAASCTTAGGIFLNATKSYFPGAFTTEDQCNQGGCVGSPINDGWSSAQCLSTSYGSCDVQCNLCTTQTQPFVQQSLGACFSTDAAYCTGMNIASTPCLVVDATTSALCASLTSTVWRTCSQYTTTSTCGNATDPFASTLKCMWTAQTCPTRAQCLAQGKCDDFENMRQQCLDSGWTFGDTCFAFVASNATSAMQSRVCTNCNRINGVCVAPVTASTPCPVEQAHPMGCRVYDVTTSAVCTARGGTWYTRATTKSQCLNTKACIDPVTGVSSKQNATECASCKGKMSSLFSWWPGNWQSPRVEPYVWNSNGAQLTTVNEWKPTISDAKLTDALARPMIRRMATIQAQKALVLYNSMTEVMATLACACGVGASSSCFTKNPTGALVAQTKVFCGLTYTANTGFSIAQVSAACPESTPTERRRLTESAETATINWFTYPLASFVLFPLVPKCNSSELNPLVVTSTHGLVYGQLLGSGQRFEVANGGLVDSVDLCLPMSFNVHSWDDLFDVVDIAMYEDGVFTPLHLQSFLPSTADQVCFQALANTSYFPIKRANVTGIETMACPLSCSSNTSICVYNATSQAAECVCRCGASGPTCSFGCDNGVCACKDGFGGADCTTPLCPTGSSLFAPCSNAGICNPNGTCTCNANIGGEACDVPMTTTASPTTSTAPSTTLVPATATKEVPATTTAAPTPTPTKSTASPSLLVNVAGTLLIAALFLSA</sequence>
<dbReference type="STRING" id="157072.A0A024UVR5"/>
<evidence type="ECO:0000256" key="4">
    <source>
        <dbReference type="SAM" id="MobiDB-lite"/>
    </source>
</evidence>
<dbReference type="GeneID" id="20077470"/>
<accession>A0A024UVR5</accession>
<evidence type="ECO:0000313" key="7">
    <source>
        <dbReference type="EMBL" id="ETW10017.1"/>
    </source>
</evidence>
<dbReference type="InterPro" id="IPR000742">
    <property type="entry name" value="EGF"/>
</dbReference>
<dbReference type="PROSITE" id="PS00022">
    <property type="entry name" value="EGF_1"/>
    <property type="match status" value="1"/>
</dbReference>
<dbReference type="InterPro" id="IPR011936">
    <property type="entry name" value="Myxo_disulph_rpt"/>
</dbReference>
<dbReference type="OrthoDB" id="75434at2759"/>
<dbReference type="Gene3D" id="2.10.25.10">
    <property type="entry name" value="Laminin"/>
    <property type="match status" value="1"/>
</dbReference>
<feature type="chain" id="PRO_5001538426" description="EGF-like domain-containing protein" evidence="5">
    <location>
        <begin position="25"/>
        <end position="2154"/>
    </location>
</feature>
<dbReference type="RefSeq" id="XP_008861428.1">
    <property type="nucleotide sequence ID" value="XM_008863206.1"/>
</dbReference>
<gene>
    <name evidence="7" type="ORF">H310_00420</name>
</gene>
<evidence type="ECO:0000256" key="2">
    <source>
        <dbReference type="ARBA" id="ARBA00022737"/>
    </source>
</evidence>
<feature type="signal peptide" evidence="5">
    <location>
        <begin position="1"/>
        <end position="24"/>
    </location>
</feature>
<dbReference type="NCBIfam" id="TIGR02232">
    <property type="entry name" value="myxo_disulf_rpt"/>
    <property type="match status" value="1"/>
</dbReference>
<dbReference type="EMBL" id="KI913952">
    <property type="protein sequence ID" value="ETW10017.1"/>
    <property type="molecule type" value="Genomic_DNA"/>
</dbReference>
<evidence type="ECO:0000256" key="5">
    <source>
        <dbReference type="SAM" id="SignalP"/>
    </source>
</evidence>
<feature type="region of interest" description="Disordered" evidence="4">
    <location>
        <begin position="2095"/>
        <end position="2134"/>
    </location>
</feature>
<evidence type="ECO:0000256" key="1">
    <source>
        <dbReference type="ARBA" id="ARBA00022729"/>
    </source>
</evidence>
<keyword evidence="3" id="KW-1015">Disulfide bond</keyword>
<protein>
    <recommendedName>
        <fullName evidence="6">EGF-like domain-containing protein</fullName>
    </recommendedName>
</protein>
<name>A0A024UVR5_9STRA</name>
<evidence type="ECO:0000259" key="6">
    <source>
        <dbReference type="PROSITE" id="PS00022"/>
    </source>
</evidence>
<proteinExistence type="predicted"/>
<reference evidence="7" key="1">
    <citation type="submission" date="2013-12" db="EMBL/GenBank/DDBJ databases">
        <title>The Genome Sequence of Aphanomyces invadans NJM9701.</title>
        <authorList>
            <consortium name="The Broad Institute Genomics Platform"/>
            <person name="Russ C."/>
            <person name="Tyler B."/>
            <person name="van West P."/>
            <person name="Dieguez-Uribeondo J."/>
            <person name="Young S.K."/>
            <person name="Zeng Q."/>
            <person name="Gargeya S."/>
            <person name="Fitzgerald M."/>
            <person name="Abouelleil A."/>
            <person name="Alvarado L."/>
            <person name="Chapman S.B."/>
            <person name="Gainer-Dewar J."/>
            <person name="Goldberg J."/>
            <person name="Griggs A."/>
            <person name="Gujja S."/>
            <person name="Hansen M."/>
            <person name="Howarth C."/>
            <person name="Imamovic A."/>
            <person name="Ireland A."/>
            <person name="Larimer J."/>
            <person name="McCowan C."/>
            <person name="Murphy C."/>
            <person name="Pearson M."/>
            <person name="Poon T.W."/>
            <person name="Priest M."/>
            <person name="Roberts A."/>
            <person name="Saif S."/>
            <person name="Shea T."/>
            <person name="Sykes S."/>
            <person name="Wortman J."/>
            <person name="Nusbaum C."/>
            <person name="Birren B."/>
        </authorList>
    </citation>
    <scope>NUCLEOTIDE SEQUENCE [LARGE SCALE GENOMIC DNA]</scope>
    <source>
        <strain evidence="7">NJM9701</strain>
    </source>
</reference>
<evidence type="ECO:0000256" key="3">
    <source>
        <dbReference type="ARBA" id="ARBA00023157"/>
    </source>
</evidence>
<keyword evidence="2" id="KW-0677">Repeat</keyword>
<dbReference type="VEuPathDB" id="FungiDB:H310_00420"/>
<organism evidence="7">
    <name type="scientific">Aphanomyces invadans</name>
    <dbReference type="NCBI Taxonomy" id="157072"/>
    <lineage>
        <taxon>Eukaryota</taxon>
        <taxon>Sar</taxon>
        <taxon>Stramenopiles</taxon>
        <taxon>Oomycota</taxon>
        <taxon>Saprolegniomycetes</taxon>
        <taxon>Saprolegniales</taxon>
        <taxon>Verrucalvaceae</taxon>
        <taxon>Aphanomyces</taxon>
    </lineage>
</organism>